<name>A0AC58RX86_TOBAC</name>
<dbReference type="Proteomes" id="UP000790787">
    <property type="component" value="Chromosome 9"/>
</dbReference>
<protein>
    <submittedName>
        <fullName evidence="2">Uncharacterized protein LOC142164086</fullName>
    </submittedName>
</protein>
<reference evidence="2" key="2">
    <citation type="submission" date="2025-08" db="UniProtKB">
        <authorList>
            <consortium name="RefSeq"/>
        </authorList>
    </citation>
    <scope>IDENTIFICATION</scope>
    <source>
        <tissue evidence="2">Leaf</tissue>
    </source>
</reference>
<dbReference type="RefSeq" id="XP_075077359.1">
    <property type="nucleotide sequence ID" value="XM_075221258.1"/>
</dbReference>
<evidence type="ECO:0000313" key="1">
    <source>
        <dbReference type="Proteomes" id="UP000790787"/>
    </source>
</evidence>
<keyword evidence="1" id="KW-1185">Reference proteome</keyword>
<gene>
    <name evidence="2" type="primary">LOC142164086</name>
</gene>
<reference evidence="1" key="1">
    <citation type="journal article" date="2014" name="Nat. Commun.">
        <title>The tobacco genome sequence and its comparison with those of tomato and potato.</title>
        <authorList>
            <person name="Sierro N."/>
            <person name="Battey J.N."/>
            <person name="Ouadi S."/>
            <person name="Bakaher N."/>
            <person name="Bovet L."/>
            <person name="Willig A."/>
            <person name="Goepfert S."/>
            <person name="Peitsch M.C."/>
            <person name="Ivanov N.V."/>
        </authorList>
    </citation>
    <scope>NUCLEOTIDE SEQUENCE [LARGE SCALE GENOMIC DNA]</scope>
</reference>
<accession>A0AC58RX86</accession>
<evidence type="ECO:0000313" key="2">
    <source>
        <dbReference type="RefSeq" id="XP_075077359.1"/>
    </source>
</evidence>
<organism evidence="1 2">
    <name type="scientific">Nicotiana tabacum</name>
    <name type="common">Common tobacco</name>
    <dbReference type="NCBI Taxonomy" id="4097"/>
    <lineage>
        <taxon>Eukaryota</taxon>
        <taxon>Viridiplantae</taxon>
        <taxon>Streptophyta</taxon>
        <taxon>Embryophyta</taxon>
        <taxon>Tracheophyta</taxon>
        <taxon>Spermatophyta</taxon>
        <taxon>Magnoliopsida</taxon>
        <taxon>eudicotyledons</taxon>
        <taxon>Gunneridae</taxon>
        <taxon>Pentapetalae</taxon>
        <taxon>asterids</taxon>
        <taxon>lamiids</taxon>
        <taxon>Solanales</taxon>
        <taxon>Solanaceae</taxon>
        <taxon>Nicotianoideae</taxon>
        <taxon>Nicotianeae</taxon>
        <taxon>Nicotiana</taxon>
    </lineage>
</organism>
<proteinExistence type="predicted"/>
<sequence length="379" mass="42436">MAGTVTLLSSTYACEWIIDSGASHHITPCKELLDKLRSLEKQQDMSKLTKELLCKVIFFPNFGVFQGLYNGKVMGIGRESSGLYILHREFKPTIGAAVAGGVDEAELWHLRLGHPSTVAMQHIPSLKNKVNNTVQENCSVCPIAKQISLPRGDKLAPSTRRTVLMGYYEVQKGYRLFDLDSKTFFVSRDVSFREGILLFRAMQVENEEDVLFMPINDITPPLDHPPTMHHGNNSATTVEETTEPHITDDHETNTTDNASASQHNMQPANSYNSVQGSEPTAEEPDTSLKGAESAPAKPNATKPIAENGRGKKVTKQPIWLKYYVTSKDKAPNCLYSITNYVEYDHLSIGYQEYLIMFSAPTEPKTFKKAFQDQRWIEAM</sequence>